<protein>
    <recommendedName>
        <fullName evidence="7">Rhodopsin domain-containing protein</fullName>
    </recommendedName>
</protein>
<feature type="domain" description="Rhodopsin" evidence="7">
    <location>
        <begin position="37"/>
        <end position="113"/>
    </location>
</feature>
<evidence type="ECO:0000256" key="5">
    <source>
        <dbReference type="ARBA" id="ARBA00038359"/>
    </source>
</evidence>
<dbReference type="AlphaFoldDB" id="A0A9P4HGD8"/>
<feature type="transmembrane region" description="Helical" evidence="6">
    <location>
        <begin position="20"/>
        <end position="41"/>
    </location>
</feature>
<evidence type="ECO:0000256" key="2">
    <source>
        <dbReference type="ARBA" id="ARBA00022692"/>
    </source>
</evidence>
<dbReference type="OrthoDB" id="3934549at2759"/>
<dbReference type="InterPro" id="IPR049326">
    <property type="entry name" value="Rhodopsin_dom_fungi"/>
</dbReference>
<organism evidence="8 9">
    <name type="scientific">Setomelanomma holmii</name>
    <dbReference type="NCBI Taxonomy" id="210430"/>
    <lineage>
        <taxon>Eukaryota</taxon>
        <taxon>Fungi</taxon>
        <taxon>Dikarya</taxon>
        <taxon>Ascomycota</taxon>
        <taxon>Pezizomycotina</taxon>
        <taxon>Dothideomycetes</taxon>
        <taxon>Pleosporomycetidae</taxon>
        <taxon>Pleosporales</taxon>
        <taxon>Pleosporineae</taxon>
        <taxon>Phaeosphaeriaceae</taxon>
        <taxon>Setomelanomma</taxon>
    </lineage>
</organism>
<gene>
    <name evidence="8" type="ORF">EK21DRAFT_108390</name>
</gene>
<evidence type="ECO:0000313" key="8">
    <source>
        <dbReference type="EMBL" id="KAF2033973.1"/>
    </source>
</evidence>
<dbReference type="InterPro" id="IPR052337">
    <property type="entry name" value="SAT4-like"/>
</dbReference>
<evidence type="ECO:0000256" key="1">
    <source>
        <dbReference type="ARBA" id="ARBA00004141"/>
    </source>
</evidence>
<sequence>MPPLEIRDDPSSRDDKGPAIIVVSVIFTIVAFVTTVARLWTRTDRQAIGWDDYTIAAAMALAIVEAALTIQTVTHGKGKRAMYLSKASVQYINMYSWYAQHILFACMALIKTVLC</sequence>
<comment type="similarity">
    <text evidence="5">Belongs to the SAT4 family.</text>
</comment>
<dbReference type="PANTHER" id="PTHR33048:SF47">
    <property type="entry name" value="INTEGRAL MEMBRANE PROTEIN-RELATED"/>
    <property type="match status" value="1"/>
</dbReference>
<dbReference type="EMBL" id="ML978163">
    <property type="protein sequence ID" value="KAF2033973.1"/>
    <property type="molecule type" value="Genomic_DNA"/>
</dbReference>
<dbReference type="Proteomes" id="UP000799777">
    <property type="component" value="Unassembled WGS sequence"/>
</dbReference>
<evidence type="ECO:0000259" key="7">
    <source>
        <dbReference type="Pfam" id="PF20684"/>
    </source>
</evidence>
<keyword evidence="9" id="KW-1185">Reference proteome</keyword>
<comment type="caution">
    <text evidence="8">The sequence shown here is derived from an EMBL/GenBank/DDBJ whole genome shotgun (WGS) entry which is preliminary data.</text>
</comment>
<reference evidence="8" key="1">
    <citation type="journal article" date="2020" name="Stud. Mycol.">
        <title>101 Dothideomycetes genomes: a test case for predicting lifestyles and emergence of pathogens.</title>
        <authorList>
            <person name="Haridas S."/>
            <person name="Albert R."/>
            <person name="Binder M."/>
            <person name="Bloem J."/>
            <person name="Labutti K."/>
            <person name="Salamov A."/>
            <person name="Andreopoulos B."/>
            <person name="Baker S."/>
            <person name="Barry K."/>
            <person name="Bills G."/>
            <person name="Bluhm B."/>
            <person name="Cannon C."/>
            <person name="Castanera R."/>
            <person name="Culley D."/>
            <person name="Daum C."/>
            <person name="Ezra D."/>
            <person name="Gonzalez J."/>
            <person name="Henrissat B."/>
            <person name="Kuo A."/>
            <person name="Liang C."/>
            <person name="Lipzen A."/>
            <person name="Lutzoni F."/>
            <person name="Magnuson J."/>
            <person name="Mondo S."/>
            <person name="Nolan M."/>
            <person name="Ohm R."/>
            <person name="Pangilinan J."/>
            <person name="Park H.-J."/>
            <person name="Ramirez L."/>
            <person name="Alfaro M."/>
            <person name="Sun H."/>
            <person name="Tritt A."/>
            <person name="Yoshinaga Y."/>
            <person name="Zwiers L.-H."/>
            <person name="Turgeon B."/>
            <person name="Goodwin S."/>
            <person name="Spatafora J."/>
            <person name="Crous P."/>
            <person name="Grigoriev I."/>
        </authorList>
    </citation>
    <scope>NUCLEOTIDE SEQUENCE</scope>
    <source>
        <strain evidence="8">CBS 110217</strain>
    </source>
</reference>
<keyword evidence="4 6" id="KW-0472">Membrane</keyword>
<evidence type="ECO:0000256" key="3">
    <source>
        <dbReference type="ARBA" id="ARBA00022989"/>
    </source>
</evidence>
<dbReference type="GO" id="GO:0016020">
    <property type="term" value="C:membrane"/>
    <property type="evidence" value="ECO:0007669"/>
    <property type="project" value="UniProtKB-SubCell"/>
</dbReference>
<feature type="transmembrane region" description="Helical" evidence="6">
    <location>
        <begin position="94"/>
        <end position="114"/>
    </location>
</feature>
<dbReference type="PANTHER" id="PTHR33048">
    <property type="entry name" value="PTH11-LIKE INTEGRAL MEMBRANE PROTEIN (AFU_ORTHOLOGUE AFUA_5G11245)"/>
    <property type="match status" value="1"/>
</dbReference>
<evidence type="ECO:0000256" key="4">
    <source>
        <dbReference type="ARBA" id="ARBA00023136"/>
    </source>
</evidence>
<evidence type="ECO:0000313" key="9">
    <source>
        <dbReference type="Proteomes" id="UP000799777"/>
    </source>
</evidence>
<proteinExistence type="inferred from homology"/>
<accession>A0A9P4HGD8</accession>
<evidence type="ECO:0000256" key="6">
    <source>
        <dbReference type="SAM" id="Phobius"/>
    </source>
</evidence>
<keyword evidence="2 6" id="KW-0812">Transmembrane</keyword>
<feature type="transmembrane region" description="Helical" evidence="6">
    <location>
        <begin position="53"/>
        <end position="74"/>
    </location>
</feature>
<keyword evidence="3 6" id="KW-1133">Transmembrane helix</keyword>
<dbReference type="Pfam" id="PF20684">
    <property type="entry name" value="Fung_rhodopsin"/>
    <property type="match status" value="1"/>
</dbReference>
<name>A0A9P4HGD8_9PLEO</name>
<comment type="subcellular location">
    <subcellularLocation>
        <location evidence="1">Membrane</location>
        <topology evidence="1">Multi-pass membrane protein</topology>
    </subcellularLocation>
</comment>